<dbReference type="Proteomes" id="UP000501690">
    <property type="component" value="Linkage Group LG4"/>
</dbReference>
<evidence type="ECO:0000313" key="1">
    <source>
        <dbReference type="EMBL" id="QCD89394.1"/>
    </source>
</evidence>
<name>A0A4D6LMY4_VIGUN</name>
<gene>
    <name evidence="1" type="ORF">DEO72_LG4g338</name>
</gene>
<dbReference type="AlphaFoldDB" id="A0A4D6LMY4"/>
<protein>
    <submittedName>
        <fullName evidence="1">Uncharacterized protein</fullName>
    </submittedName>
</protein>
<dbReference type="EMBL" id="CP039348">
    <property type="protein sequence ID" value="QCD89394.1"/>
    <property type="molecule type" value="Genomic_DNA"/>
</dbReference>
<sequence>MHPSCSGGAYGRRSEVRKWRRLCVASQNHGFPHGEKDQRRFGGGSVSGRGCCRSRDNRLNGGDGGATTTRRSSALAAAGLASILGAKMVGLDVVRRQCSHGGSDVSATMAQIVPTSSNGATMEVSAAGRVEKKEARRRRDEGDAVASSRWRGRCRFELLATRWWLWFPATVRRGLRPASCSGNRTWAGGHGRRRLRSVATAGSVTATEWVGAEERLRD</sequence>
<organism evidence="1 2">
    <name type="scientific">Vigna unguiculata</name>
    <name type="common">Cowpea</name>
    <dbReference type="NCBI Taxonomy" id="3917"/>
    <lineage>
        <taxon>Eukaryota</taxon>
        <taxon>Viridiplantae</taxon>
        <taxon>Streptophyta</taxon>
        <taxon>Embryophyta</taxon>
        <taxon>Tracheophyta</taxon>
        <taxon>Spermatophyta</taxon>
        <taxon>Magnoliopsida</taxon>
        <taxon>eudicotyledons</taxon>
        <taxon>Gunneridae</taxon>
        <taxon>Pentapetalae</taxon>
        <taxon>rosids</taxon>
        <taxon>fabids</taxon>
        <taxon>Fabales</taxon>
        <taxon>Fabaceae</taxon>
        <taxon>Papilionoideae</taxon>
        <taxon>50 kb inversion clade</taxon>
        <taxon>NPAAA clade</taxon>
        <taxon>indigoferoid/millettioid clade</taxon>
        <taxon>Phaseoleae</taxon>
        <taxon>Vigna</taxon>
    </lineage>
</organism>
<evidence type="ECO:0000313" key="2">
    <source>
        <dbReference type="Proteomes" id="UP000501690"/>
    </source>
</evidence>
<reference evidence="1 2" key="1">
    <citation type="submission" date="2019-04" db="EMBL/GenBank/DDBJ databases">
        <title>An improved genome assembly and genetic linkage map for asparagus bean, Vigna unguiculata ssp. sesquipedialis.</title>
        <authorList>
            <person name="Xia Q."/>
            <person name="Zhang R."/>
            <person name="Dong Y."/>
        </authorList>
    </citation>
    <scope>NUCLEOTIDE SEQUENCE [LARGE SCALE GENOMIC DNA]</scope>
    <source>
        <tissue evidence="1">Leaf</tissue>
    </source>
</reference>
<accession>A0A4D6LMY4</accession>
<keyword evidence="2" id="KW-1185">Reference proteome</keyword>
<proteinExistence type="predicted"/>